<dbReference type="Proteomes" id="UP001431181">
    <property type="component" value="Unassembled WGS sequence"/>
</dbReference>
<evidence type="ECO:0000313" key="1">
    <source>
        <dbReference type="EMBL" id="MCW4627806.1"/>
    </source>
</evidence>
<dbReference type="RefSeq" id="WP_265216907.1">
    <property type="nucleotide sequence ID" value="NZ_JAPEUL010000004.1"/>
</dbReference>
<comment type="caution">
    <text evidence="1">The sequence shown here is derived from an EMBL/GenBank/DDBJ whole genome shotgun (WGS) entry which is preliminary data.</text>
</comment>
<reference evidence="1" key="1">
    <citation type="submission" date="2022-11" db="EMBL/GenBank/DDBJ databases">
        <title>Marinomonas sp. nov., isolated from marine algae.</title>
        <authorList>
            <person name="Choi D.G."/>
            <person name="Kim J.M."/>
            <person name="Lee J.K."/>
            <person name="Baek J.H."/>
            <person name="Jeon C.O."/>
        </authorList>
    </citation>
    <scope>NUCLEOTIDE SEQUENCE</scope>
    <source>
        <strain evidence="1">KJ51-3</strain>
    </source>
</reference>
<dbReference type="EMBL" id="JAPEUL010000004">
    <property type="protein sequence ID" value="MCW4627806.1"/>
    <property type="molecule type" value="Genomic_DNA"/>
</dbReference>
<gene>
    <name evidence="1" type="ORF">ONZ52_01715</name>
</gene>
<proteinExistence type="predicted"/>
<accession>A0ABT3KB89</accession>
<sequence>MKVVDNNGIKLTCEISHEEILILMAGMREICYGVDIHAFETRLGYSKERVGVLVQQLRSILDEQDIDE</sequence>
<protein>
    <submittedName>
        <fullName evidence="1">Uncharacterized protein</fullName>
    </submittedName>
</protein>
<name>A0ABT3KB89_9GAMM</name>
<keyword evidence="2" id="KW-1185">Reference proteome</keyword>
<evidence type="ECO:0000313" key="2">
    <source>
        <dbReference type="Proteomes" id="UP001431181"/>
    </source>
</evidence>
<organism evidence="1 2">
    <name type="scientific">Marinomonas rhodophyticola</name>
    <dbReference type="NCBI Taxonomy" id="2992803"/>
    <lineage>
        <taxon>Bacteria</taxon>
        <taxon>Pseudomonadati</taxon>
        <taxon>Pseudomonadota</taxon>
        <taxon>Gammaproteobacteria</taxon>
        <taxon>Oceanospirillales</taxon>
        <taxon>Oceanospirillaceae</taxon>
        <taxon>Marinomonas</taxon>
    </lineage>
</organism>